<proteinExistence type="predicted"/>
<dbReference type="SMART" id="SM00331">
    <property type="entry name" value="PP2C_SIG"/>
    <property type="match status" value="1"/>
</dbReference>
<evidence type="ECO:0000259" key="4">
    <source>
        <dbReference type="PROSITE" id="PS50110"/>
    </source>
</evidence>
<evidence type="ECO:0000256" key="3">
    <source>
        <dbReference type="SAM" id="MobiDB-lite"/>
    </source>
</evidence>
<dbReference type="PANTHER" id="PTHR43156">
    <property type="entry name" value="STAGE II SPORULATION PROTEIN E-RELATED"/>
    <property type="match status" value="1"/>
</dbReference>
<dbReference type="AlphaFoldDB" id="A0A8J4A674"/>
<gene>
    <name evidence="5" type="ORF">Voc01_101940</name>
</gene>
<dbReference type="Gene3D" id="3.60.40.10">
    <property type="entry name" value="PPM-type phosphatase domain"/>
    <property type="match status" value="1"/>
</dbReference>
<feature type="region of interest" description="Disordered" evidence="3">
    <location>
        <begin position="506"/>
        <end position="550"/>
    </location>
</feature>
<evidence type="ECO:0000313" key="5">
    <source>
        <dbReference type="EMBL" id="GIJ75277.1"/>
    </source>
</evidence>
<dbReference type="SUPFAM" id="SSF52172">
    <property type="entry name" value="CheY-like"/>
    <property type="match status" value="1"/>
</dbReference>
<dbReference type="Gene3D" id="3.30.450.20">
    <property type="entry name" value="PAS domain"/>
    <property type="match status" value="1"/>
</dbReference>
<dbReference type="InterPro" id="IPR052016">
    <property type="entry name" value="Bact_Sigma-Reg"/>
</dbReference>
<feature type="region of interest" description="Disordered" evidence="3">
    <location>
        <begin position="583"/>
        <end position="640"/>
    </location>
</feature>
<keyword evidence="1" id="KW-0378">Hydrolase</keyword>
<dbReference type="InterPro" id="IPR000014">
    <property type="entry name" value="PAS"/>
</dbReference>
<evidence type="ECO:0000256" key="1">
    <source>
        <dbReference type="ARBA" id="ARBA00022801"/>
    </source>
</evidence>
<feature type="modified residue" description="4-aspartylphosphate" evidence="2">
    <location>
        <position position="52"/>
    </location>
</feature>
<name>A0A8J4A674_9ACTN</name>
<dbReference type="Pfam" id="PF07228">
    <property type="entry name" value="SpoIIE"/>
    <property type="match status" value="1"/>
</dbReference>
<keyword evidence="2" id="KW-0597">Phosphoprotein</keyword>
<dbReference type="InterPro" id="IPR001789">
    <property type="entry name" value="Sig_transdc_resp-reg_receiver"/>
</dbReference>
<comment type="caution">
    <text evidence="5">The sequence shown here is derived from an EMBL/GenBank/DDBJ whole genome shotgun (WGS) entry which is preliminary data.</text>
</comment>
<dbReference type="InterPro" id="IPR001932">
    <property type="entry name" value="PPM-type_phosphatase-like_dom"/>
</dbReference>
<reference evidence="5" key="1">
    <citation type="submission" date="2021-01" db="EMBL/GenBank/DDBJ databases">
        <title>Whole genome shotgun sequence of Virgisporangium ochraceum NBRC 16418.</title>
        <authorList>
            <person name="Komaki H."/>
            <person name="Tamura T."/>
        </authorList>
    </citation>
    <scope>NUCLEOTIDE SEQUENCE</scope>
    <source>
        <strain evidence="5">NBRC 16418</strain>
    </source>
</reference>
<feature type="compositionally biased region" description="Low complexity" evidence="3">
    <location>
        <begin position="588"/>
        <end position="598"/>
    </location>
</feature>
<dbReference type="InterPro" id="IPR036457">
    <property type="entry name" value="PPM-type-like_dom_sf"/>
</dbReference>
<dbReference type="CDD" id="cd00130">
    <property type="entry name" value="PAS"/>
    <property type="match status" value="1"/>
</dbReference>
<sequence length="640" mass="68990">MATVLVVDDDAPSREFMCTLLSYRGHEIREASNGDSALSLIARQPPDAVITDVRMPGVDGIQLARSLRSEPATRHIPIVFSTAHYGPGEIQPLAEACDVQNVIFKPAHPTTVLATIDALLNPGPVGLPVADHLAETQRLTRSGSWQLDPDTHTIVVSPALRDLLCLRSSRLAPDELVRRVHPDDLAGLTSAAEDAWNDGSPGCAQVRIAGSDGTVRELIVSFRSEADGPRRLWGVVQDVTAIRENVRAGLRAQTDWHAVRRTIDSFHRAVLPQRLPAIAGADLATVYLPVPDRFDIGAAWYDVQPVPGGRILLSVGKVAGHELHPVAVTGQVLAALRAFAHDDPAPAGLLARLNRFLTATRHDDTFVTTVVALFDPGTGRLHVANAGNPRPLVVSADRDVHRTDDVPATLLAPAGPALGVLPEATFLEQELCLKPGEAFCAYTDALVERHHDLMSFDRAQLPRVADGAIRRIAREYPDRPAVAAFWPTTSWPTCWEASPPTTTSAWPFSRSPVDREHRAAHDPPVPSTWSTRLSRSATSKGLVTKNRAPPARIRRWTSTSIAALMATTGMVRVAGLVRSAARTCSPLRSGSSRSSSTRSGRHSSARSRPLRPSGAEPNTTPGRARSIRSISNVLRGLSSM</sequence>
<dbReference type="SMART" id="SM00448">
    <property type="entry name" value="REC"/>
    <property type="match status" value="1"/>
</dbReference>
<feature type="domain" description="Response regulatory" evidence="4">
    <location>
        <begin position="3"/>
        <end position="120"/>
    </location>
</feature>
<dbReference type="GO" id="GO:0000160">
    <property type="term" value="P:phosphorelay signal transduction system"/>
    <property type="evidence" value="ECO:0007669"/>
    <property type="project" value="InterPro"/>
</dbReference>
<feature type="compositionally biased region" description="Polar residues" evidence="3">
    <location>
        <begin position="628"/>
        <end position="640"/>
    </location>
</feature>
<feature type="compositionally biased region" description="Polar residues" evidence="3">
    <location>
        <begin position="527"/>
        <end position="541"/>
    </location>
</feature>
<dbReference type="SUPFAM" id="SSF55785">
    <property type="entry name" value="PYP-like sensor domain (PAS domain)"/>
    <property type="match status" value="1"/>
</dbReference>
<dbReference type="PANTHER" id="PTHR43156:SF2">
    <property type="entry name" value="STAGE II SPORULATION PROTEIN E"/>
    <property type="match status" value="1"/>
</dbReference>
<accession>A0A8J4A674</accession>
<dbReference type="CDD" id="cd17546">
    <property type="entry name" value="REC_hyHK_CKI1_RcsC-like"/>
    <property type="match status" value="1"/>
</dbReference>
<protein>
    <recommendedName>
        <fullName evidence="4">Response regulatory domain-containing protein</fullName>
    </recommendedName>
</protein>
<feature type="compositionally biased region" description="Basic and acidic residues" evidence="3">
    <location>
        <begin position="512"/>
        <end position="521"/>
    </location>
</feature>
<dbReference type="Proteomes" id="UP000635606">
    <property type="component" value="Unassembled WGS sequence"/>
</dbReference>
<feature type="compositionally biased region" description="Basic residues" evidence="3">
    <location>
        <begin position="599"/>
        <end position="609"/>
    </location>
</feature>
<organism evidence="5 6">
    <name type="scientific">Virgisporangium ochraceum</name>
    <dbReference type="NCBI Taxonomy" id="65505"/>
    <lineage>
        <taxon>Bacteria</taxon>
        <taxon>Bacillati</taxon>
        <taxon>Actinomycetota</taxon>
        <taxon>Actinomycetes</taxon>
        <taxon>Micromonosporales</taxon>
        <taxon>Micromonosporaceae</taxon>
        <taxon>Virgisporangium</taxon>
    </lineage>
</organism>
<keyword evidence="6" id="KW-1185">Reference proteome</keyword>
<dbReference type="Gene3D" id="3.40.50.2300">
    <property type="match status" value="1"/>
</dbReference>
<dbReference type="EMBL" id="BOPH01000152">
    <property type="protein sequence ID" value="GIJ75277.1"/>
    <property type="molecule type" value="Genomic_DNA"/>
</dbReference>
<dbReference type="InterPro" id="IPR035965">
    <property type="entry name" value="PAS-like_dom_sf"/>
</dbReference>
<evidence type="ECO:0000313" key="6">
    <source>
        <dbReference type="Proteomes" id="UP000635606"/>
    </source>
</evidence>
<evidence type="ECO:0000256" key="2">
    <source>
        <dbReference type="PROSITE-ProRule" id="PRU00169"/>
    </source>
</evidence>
<dbReference type="GO" id="GO:0016791">
    <property type="term" value="F:phosphatase activity"/>
    <property type="evidence" value="ECO:0007669"/>
    <property type="project" value="TreeGrafter"/>
</dbReference>
<dbReference type="Pfam" id="PF00072">
    <property type="entry name" value="Response_reg"/>
    <property type="match status" value="1"/>
</dbReference>
<dbReference type="InterPro" id="IPR011006">
    <property type="entry name" value="CheY-like_superfamily"/>
</dbReference>
<dbReference type="PROSITE" id="PS50110">
    <property type="entry name" value="RESPONSE_REGULATORY"/>
    <property type="match status" value="1"/>
</dbReference>